<reference evidence="3 4" key="1">
    <citation type="journal article" date="2019" name="Emerg. Microbes Infect.">
        <title>Comprehensive subspecies identification of 175 nontuberculous mycobacteria species based on 7547 genomic profiles.</title>
        <authorList>
            <person name="Matsumoto Y."/>
            <person name="Kinjo T."/>
            <person name="Motooka D."/>
            <person name="Nabeya D."/>
            <person name="Jung N."/>
            <person name="Uechi K."/>
            <person name="Horii T."/>
            <person name="Iida T."/>
            <person name="Fujita J."/>
            <person name="Nakamura S."/>
        </authorList>
    </citation>
    <scope>NUCLEOTIDE SEQUENCE [LARGE SCALE GENOMIC DNA]</scope>
    <source>
        <strain evidence="3 4">JCM 30996</strain>
    </source>
</reference>
<dbReference type="InterPro" id="IPR006442">
    <property type="entry name" value="Antitoxin_Phd/YefM"/>
</dbReference>
<dbReference type="AlphaFoldDB" id="A0A7I9ZKD0"/>
<dbReference type="InterPro" id="IPR051416">
    <property type="entry name" value="phD-YefM_TA_antitoxins"/>
</dbReference>
<evidence type="ECO:0000256" key="2">
    <source>
        <dbReference type="RuleBase" id="RU362080"/>
    </source>
</evidence>
<gene>
    <name evidence="3" type="ORF">MHIP_19580</name>
</gene>
<dbReference type="NCBIfam" id="TIGR01552">
    <property type="entry name" value="phd_fam"/>
    <property type="match status" value="1"/>
</dbReference>
<dbReference type="PANTHER" id="PTHR35377">
    <property type="entry name" value="ANTITOXIN VAPB49-RELATED-RELATED"/>
    <property type="match status" value="1"/>
</dbReference>
<proteinExistence type="inferred from homology"/>
<organism evidence="3 4">
    <name type="scientific">Mycolicibacterium hippocampi</name>
    <dbReference type="NCBI Taxonomy" id="659824"/>
    <lineage>
        <taxon>Bacteria</taxon>
        <taxon>Bacillati</taxon>
        <taxon>Actinomycetota</taxon>
        <taxon>Actinomycetes</taxon>
        <taxon>Mycobacteriales</taxon>
        <taxon>Mycobacteriaceae</taxon>
        <taxon>Mycolicibacterium</taxon>
    </lineage>
</organism>
<dbReference type="Proteomes" id="UP000465304">
    <property type="component" value="Unassembled WGS sequence"/>
</dbReference>
<dbReference type="PANTHER" id="PTHR35377:SF5">
    <property type="entry name" value="ANTITOXIN VAPB46"/>
    <property type="match status" value="1"/>
</dbReference>
<name>A0A7I9ZKD0_9MYCO</name>
<evidence type="ECO:0000313" key="4">
    <source>
        <dbReference type="Proteomes" id="UP000465304"/>
    </source>
</evidence>
<comment type="similarity">
    <text evidence="1 2">Belongs to the phD/YefM antitoxin family.</text>
</comment>
<dbReference type="EMBL" id="BLLB01000002">
    <property type="protein sequence ID" value="GFH01475.1"/>
    <property type="molecule type" value="Genomic_DNA"/>
</dbReference>
<keyword evidence="4" id="KW-1185">Reference proteome</keyword>
<accession>A0A7I9ZKD0</accession>
<dbReference type="GO" id="GO:0097351">
    <property type="term" value="F:toxin sequestering activity"/>
    <property type="evidence" value="ECO:0007669"/>
    <property type="project" value="TreeGrafter"/>
</dbReference>
<evidence type="ECO:0000313" key="3">
    <source>
        <dbReference type="EMBL" id="GFH01475.1"/>
    </source>
</evidence>
<dbReference type="InterPro" id="IPR036165">
    <property type="entry name" value="YefM-like_sf"/>
</dbReference>
<protein>
    <recommendedName>
        <fullName evidence="2">Antitoxin</fullName>
    </recommendedName>
</protein>
<evidence type="ECO:0000256" key="1">
    <source>
        <dbReference type="ARBA" id="ARBA00009981"/>
    </source>
</evidence>
<comment type="caution">
    <text evidence="3">The sequence shown here is derived from an EMBL/GenBank/DDBJ whole genome shotgun (WGS) entry which is preliminary data.</text>
</comment>
<sequence>MAAMCKICDGEVGQHVTFTELLRWCYSRGMSEVASRELRNGTAGLLRRVQAGEDITVTVNGKPVARLIAYEPARRRWLTRDQFVSRLRRAQADPGLRNDLAELAGDTTDDLGPVR</sequence>
<dbReference type="Gene3D" id="3.40.1620.10">
    <property type="entry name" value="YefM-like domain"/>
    <property type="match status" value="1"/>
</dbReference>
<dbReference type="Pfam" id="PF02604">
    <property type="entry name" value="PhdYeFM_antitox"/>
    <property type="match status" value="1"/>
</dbReference>
<comment type="function">
    <text evidence="2">Antitoxin component of a type II toxin-antitoxin (TA) system.</text>
</comment>
<dbReference type="SUPFAM" id="SSF143120">
    <property type="entry name" value="YefM-like"/>
    <property type="match status" value="1"/>
</dbReference>